<organism evidence="1 2">
    <name type="scientific">Melia azedarach</name>
    <name type="common">Chinaberry tree</name>
    <dbReference type="NCBI Taxonomy" id="155640"/>
    <lineage>
        <taxon>Eukaryota</taxon>
        <taxon>Viridiplantae</taxon>
        <taxon>Streptophyta</taxon>
        <taxon>Embryophyta</taxon>
        <taxon>Tracheophyta</taxon>
        <taxon>Spermatophyta</taxon>
        <taxon>Magnoliopsida</taxon>
        <taxon>eudicotyledons</taxon>
        <taxon>Gunneridae</taxon>
        <taxon>Pentapetalae</taxon>
        <taxon>rosids</taxon>
        <taxon>malvids</taxon>
        <taxon>Sapindales</taxon>
        <taxon>Meliaceae</taxon>
        <taxon>Melia</taxon>
    </lineage>
</organism>
<protein>
    <submittedName>
        <fullName evidence="1">Radialis</fullName>
    </submittedName>
</protein>
<gene>
    <name evidence="1" type="ORF">OWV82_012903</name>
</gene>
<name>A0ACC1XST5_MELAZ</name>
<comment type="caution">
    <text evidence="1">The sequence shown here is derived from an EMBL/GenBank/DDBJ whole genome shotgun (WGS) entry which is preliminary data.</text>
</comment>
<dbReference type="Proteomes" id="UP001164539">
    <property type="component" value="Chromosome 7"/>
</dbReference>
<sequence>MSWEKPAGEMEYSGQHSSSTISNSTWTAKKNKLFENALAIYDRDSPDRWQIIAKIVGETSADEVKWRYEILVDDIKSIESDKVPLPDYGRDHKSSAGDLTNAELRLKHLNLNRC</sequence>
<proteinExistence type="predicted"/>
<keyword evidence="2" id="KW-1185">Reference proteome</keyword>
<dbReference type="EMBL" id="CM051400">
    <property type="protein sequence ID" value="KAJ4714408.1"/>
    <property type="molecule type" value="Genomic_DNA"/>
</dbReference>
<evidence type="ECO:0000313" key="1">
    <source>
        <dbReference type="EMBL" id="KAJ4714408.1"/>
    </source>
</evidence>
<evidence type="ECO:0000313" key="2">
    <source>
        <dbReference type="Proteomes" id="UP001164539"/>
    </source>
</evidence>
<accession>A0ACC1XST5</accession>
<reference evidence="1 2" key="1">
    <citation type="journal article" date="2023" name="Science">
        <title>Complex scaffold remodeling in plant triterpene biosynthesis.</title>
        <authorList>
            <person name="De La Pena R."/>
            <person name="Hodgson H."/>
            <person name="Liu J.C."/>
            <person name="Stephenson M.J."/>
            <person name="Martin A.C."/>
            <person name="Owen C."/>
            <person name="Harkess A."/>
            <person name="Leebens-Mack J."/>
            <person name="Jimenez L.E."/>
            <person name="Osbourn A."/>
            <person name="Sattely E.S."/>
        </authorList>
    </citation>
    <scope>NUCLEOTIDE SEQUENCE [LARGE SCALE GENOMIC DNA]</scope>
    <source>
        <strain evidence="2">cv. JPN11</strain>
        <tissue evidence="1">Leaf</tissue>
    </source>
</reference>